<dbReference type="SUPFAM" id="SSF51197">
    <property type="entry name" value="Clavaminate synthase-like"/>
    <property type="match status" value="1"/>
</dbReference>
<dbReference type="OrthoDB" id="1441538at2"/>
<dbReference type="Gene3D" id="2.60.120.330">
    <property type="entry name" value="B-lactam Antibiotic, Isopenicillin N Synthase, Chain"/>
    <property type="match status" value="1"/>
</dbReference>
<accession>A0A0C5VFJ7</accession>
<sequence>MLFSRLDLPVDFATIRNEIRTLLSASWVDHVNAGGYGGKWDVLPLRTLKEHHGRHPILQAFSIDSHGHWADLDILKRCSSLQKWLASFQCPLKSVRLMRLAPGGHIRPHRDPGLDWRSGEARLHLPIWTDTNVHFIVKGQSVPMQAGELWYINAGEVHEVRNDSERDRIHLVIDCEVNDWLFECFDDDSVMSA</sequence>
<dbReference type="Pfam" id="PF05118">
    <property type="entry name" value="Asp_Arg_Hydrox"/>
    <property type="match status" value="1"/>
</dbReference>
<dbReference type="STRING" id="1445510.YC6258_01274"/>
<gene>
    <name evidence="2" type="ORF">YC6258_01274</name>
</gene>
<dbReference type="KEGG" id="gsn:YC6258_01274"/>
<reference evidence="2 3" key="1">
    <citation type="submission" date="2014-01" db="EMBL/GenBank/DDBJ databases">
        <title>Full genme sequencing of cellulolytic bacterium Gynuella sunshinyii YC6258T gen. nov., sp. nov.</title>
        <authorList>
            <person name="Khan H."/>
            <person name="Chung E.J."/>
            <person name="Chung Y.R."/>
        </authorList>
    </citation>
    <scope>NUCLEOTIDE SEQUENCE [LARGE SCALE GENOMIC DNA]</scope>
    <source>
        <strain evidence="2 3">YC6258</strain>
    </source>
</reference>
<evidence type="ECO:0000313" key="3">
    <source>
        <dbReference type="Proteomes" id="UP000032266"/>
    </source>
</evidence>
<dbReference type="InterPro" id="IPR027443">
    <property type="entry name" value="IPNS-like_sf"/>
</dbReference>
<protein>
    <submittedName>
        <fullName evidence="2">Aspartyl/asparaginyl beta-hydroxylase and related dioxygenase</fullName>
    </submittedName>
</protein>
<feature type="domain" description="Aspartyl/asparaginy/proline hydroxylase" evidence="1">
    <location>
        <begin position="12"/>
        <end position="176"/>
    </location>
</feature>
<dbReference type="GO" id="GO:0051213">
    <property type="term" value="F:dioxygenase activity"/>
    <property type="evidence" value="ECO:0007669"/>
    <property type="project" value="UniProtKB-KW"/>
</dbReference>
<dbReference type="Proteomes" id="UP000032266">
    <property type="component" value="Chromosome"/>
</dbReference>
<dbReference type="EMBL" id="CP007142">
    <property type="protein sequence ID" value="AJQ93322.1"/>
    <property type="molecule type" value="Genomic_DNA"/>
</dbReference>
<proteinExistence type="predicted"/>
<keyword evidence="3" id="KW-1185">Reference proteome</keyword>
<dbReference type="PATRIC" id="fig|1445510.3.peg.1242"/>
<name>A0A0C5VFJ7_9GAMM</name>
<dbReference type="AlphaFoldDB" id="A0A0C5VFJ7"/>
<evidence type="ECO:0000259" key="1">
    <source>
        <dbReference type="Pfam" id="PF05118"/>
    </source>
</evidence>
<keyword evidence="2" id="KW-0560">Oxidoreductase</keyword>
<dbReference type="HOGENOM" id="CLU_092409_0_0_6"/>
<organism evidence="2 3">
    <name type="scientific">Gynuella sunshinyii YC6258</name>
    <dbReference type="NCBI Taxonomy" id="1445510"/>
    <lineage>
        <taxon>Bacteria</taxon>
        <taxon>Pseudomonadati</taxon>
        <taxon>Pseudomonadota</taxon>
        <taxon>Gammaproteobacteria</taxon>
        <taxon>Oceanospirillales</taxon>
        <taxon>Saccharospirillaceae</taxon>
        <taxon>Gynuella</taxon>
    </lineage>
</organism>
<dbReference type="RefSeq" id="WP_044616156.1">
    <property type="nucleotide sequence ID" value="NZ_CP007142.1"/>
</dbReference>
<evidence type="ECO:0000313" key="2">
    <source>
        <dbReference type="EMBL" id="AJQ93322.1"/>
    </source>
</evidence>
<keyword evidence="2" id="KW-0223">Dioxygenase</keyword>
<dbReference type="InterPro" id="IPR007803">
    <property type="entry name" value="Asp/Arg/Pro-Hydrxlase"/>
</dbReference>